<dbReference type="Pfam" id="PF07653">
    <property type="entry name" value="SH3_2"/>
    <property type="match status" value="1"/>
</dbReference>
<evidence type="ECO:0000259" key="6">
    <source>
        <dbReference type="PROSITE" id="PS50002"/>
    </source>
</evidence>
<evidence type="ECO:0000256" key="4">
    <source>
        <dbReference type="PROSITE-ProRule" id="PRU00192"/>
    </source>
</evidence>
<feature type="compositionally biased region" description="Polar residues" evidence="5">
    <location>
        <begin position="469"/>
        <end position="489"/>
    </location>
</feature>
<dbReference type="PROSITE" id="PS50002">
    <property type="entry name" value="SH3"/>
    <property type="match status" value="3"/>
</dbReference>
<dbReference type="InterPro" id="IPR035606">
    <property type="entry name" value="SORBS1_SH3"/>
</dbReference>
<gene>
    <name evidence="8" type="ORF">MPIPNATIZW_LOCUS4556</name>
</gene>
<feature type="domain" description="SH3" evidence="6">
    <location>
        <begin position="816"/>
        <end position="877"/>
    </location>
</feature>
<dbReference type="PROSITE" id="PS50831">
    <property type="entry name" value="SOHO"/>
    <property type="match status" value="1"/>
</dbReference>
<dbReference type="SUPFAM" id="SSF50044">
    <property type="entry name" value="SH3-domain"/>
    <property type="match status" value="3"/>
</dbReference>
<dbReference type="EMBL" id="OY882871">
    <property type="protein sequence ID" value="CAK6436250.1"/>
    <property type="molecule type" value="Genomic_DNA"/>
</dbReference>
<evidence type="ECO:0000256" key="1">
    <source>
        <dbReference type="ARBA" id="ARBA00004282"/>
    </source>
</evidence>
<dbReference type="InterPro" id="IPR036028">
    <property type="entry name" value="SH3-like_dom_sf"/>
</dbReference>
<feature type="domain" description="SH3" evidence="6">
    <location>
        <begin position="637"/>
        <end position="696"/>
    </location>
</feature>
<accession>A0ABN9ZD43</accession>
<feature type="compositionally biased region" description="Low complexity" evidence="5">
    <location>
        <begin position="61"/>
        <end position="74"/>
    </location>
</feature>
<dbReference type="CDD" id="cd11916">
    <property type="entry name" value="SH3_Sorbs1_3"/>
    <property type="match status" value="1"/>
</dbReference>
<dbReference type="Proteomes" id="UP001314169">
    <property type="component" value="Chromosome 14"/>
</dbReference>
<feature type="compositionally biased region" description="Polar residues" evidence="5">
    <location>
        <begin position="240"/>
        <end position="282"/>
    </location>
</feature>
<dbReference type="CDD" id="cd11919">
    <property type="entry name" value="SH3_Sorbs1_1"/>
    <property type="match status" value="1"/>
</dbReference>
<proteinExistence type="predicted"/>
<dbReference type="Pfam" id="PF00018">
    <property type="entry name" value="SH3_1"/>
    <property type="match status" value="1"/>
</dbReference>
<dbReference type="InterPro" id="IPR003127">
    <property type="entry name" value="SoHo_dom"/>
</dbReference>
<dbReference type="InterPro" id="IPR035611">
    <property type="entry name" value="SORBS1_SH3_2"/>
</dbReference>
<feature type="compositionally biased region" description="Basic and acidic residues" evidence="5">
    <location>
        <begin position="438"/>
        <end position="462"/>
    </location>
</feature>
<evidence type="ECO:0000256" key="3">
    <source>
        <dbReference type="ARBA" id="ARBA00022949"/>
    </source>
</evidence>
<feature type="region of interest" description="Disordered" evidence="5">
    <location>
        <begin position="536"/>
        <end position="561"/>
    </location>
</feature>
<dbReference type="SMART" id="SM00326">
    <property type="entry name" value="SH3"/>
    <property type="match status" value="3"/>
</dbReference>
<dbReference type="InterPro" id="IPR035610">
    <property type="entry name" value="SORBS1_SH3_1"/>
</dbReference>
<evidence type="ECO:0000256" key="5">
    <source>
        <dbReference type="SAM" id="MobiDB-lite"/>
    </source>
</evidence>
<sequence>MSSAEPHLQKICPVTTMSSEYDVGASKAVVNGLAPGSNGQDKDMDPTKVCTGKGAVTLRASSSYRDTPSSSPVSPQETPQYESKADDWRLSSNADANGNAQPSSLAAKGYRSVHPNLPSDKPQDATSSSPAQPEVIVVPLYLVNTDRGQEGTARPPAPLGPLGPPVPAAAPASSPLTFPTLDDFIPPRLQRRPHHSPPASAPGPHSPVSQTPPSFSPPPPLVPPVPEGLHSVSEPDLTGAVSSTDSSPLLNEVSSSRVRTDSQTCAPVSKPSSAYPSTTIVNPTIVLLQHNREQQKRLSSLSDPVSERRVGEQDSAPTQEKPTSPGRSTDKKAKDDGRRVAKSTQDLSDVSMDEVGIPLRNTERSKDWYKTMFKQIHKLNRDDDSDLYSPRYSYSEDTKSPLSVPRSKSEMSYIDGEKVVKRSATLPLPARSSSLKSSPERNDWEPPDKKVDTRKYRAEPKSIYEYQPGKSSVLNNEKMSSAVSPTPDMSSEPPGYIYSSNFHAVKRESDGAPGDLGSLENERQIYKSVLEGGDIPLQGLSGLKRPSSSASTKDSESPRHFIPADYLESTEEFIRRRHDDKEKLLADQRRLKREQEEADIAARRHTGVIPTHHQFITNERFGDLLNIDDTAKRKSGSEMRPARAKFDFKAQTLKELPLQKGDIVYIYKQIDQNWYEGEHHGRVGIFPRTYIELLPPAEKAQPKKLAPVQILEYGEAIAKFNFNGDTQVEMSFRKGERITLLRQVDENWYEGRIPGTTRQGIFPITYVDVLKRPLVKHPVDYIDLPYSSPSRSATVSPQQPQAQQRRVTPDRSQASQDLFSYQALYSYIPQNDDELELRDGDIVDVMEKCDDGWFVGTSRRTRQFGTFPGNYVKPLYL</sequence>
<keyword evidence="9" id="KW-1185">Reference proteome</keyword>
<dbReference type="InterPro" id="IPR001452">
    <property type="entry name" value="SH3_domain"/>
</dbReference>
<dbReference type="Pfam" id="PF02208">
    <property type="entry name" value="Sorb"/>
    <property type="match status" value="1"/>
</dbReference>
<keyword evidence="3" id="KW-0965">Cell junction</keyword>
<reference evidence="8" key="1">
    <citation type="submission" date="2023-12" db="EMBL/GenBank/DDBJ databases">
        <authorList>
            <person name="Brown T."/>
        </authorList>
    </citation>
    <scope>NUCLEOTIDE SEQUENCE</scope>
</reference>
<feature type="region of interest" description="Disordered" evidence="5">
    <location>
        <begin position="789"/>
        <end position="813"/>
    </location>
</feature>
<evidence type="ECO:0008006" key="10">
    <source>
        <dbReference type="Google" id="ProtNLM"/>
    </source>
</evidence>
<feature type="domain" description="SoHo" evidence="7">
    <location>
        <begin position="340"/>
        <end position="397"/>
    </location>
</feature>
<dbReference type="SMART" id="SM00459">
    <property type="entry name" value="Sorb"/>
    <property type="match status" value="1"/>
</dbReference>
<feature type="region of interest" description="Disordered" evidence="5">
    <location>
        <begin position="31"/>
        <end position="361"/>
    </location>
</feature>
<evidence type="ECO:0000313" key="8">
    <source>
        <dbReference type="EMBL" id="CAK6436250.1"/>
    </source>
</evidence>
<feature type="compositionally biased region" description="Pro residues" evidence="5">
    <location>
        <begin position="155"/>
        <end position="168"/>
    </location>
</feature>
<dbReference type="Gene3D" id="2.30.30.40">
    <property type="entry name" value="SH3 Domains"/>
    <property type="match status" value="3"/>
</dbReference>
<feature type="compositionally biased region" description="Polar residues" evidence="5">
    <location>
        <begin position="315"/>
        <end position="327"/>
    </location>
</feature>
<dbReference type="CDD" id="cd11922">
    <property type="entry name" value="SH3_Sorbs1_2"/>
    <property type="match status" value="1"/>
</dbReference>
<evidence type="ECO:0000256" key="2">
    <source>
        <dbReference type="ARBA" id="ARBA00022443"/>
    </source>
</evidence>
<feature type="compositionally biased region" description="Basic and acidic residues" evidence="5">
    <location>
        <begin position="328"/>
        <end position="339"/>
    </location>
</feature>
<dbReference type="PANTHER" id="PTHR14167:SF64">
    <property type="entry name" value="SORBIN AND SH3 DOMAIN-CONTAINING PROTEIN 1"/>
    <property type="match status" value="1"/>
</dbReference>
<dbReference type="PANTHER" id="PTHR14167">
    <property type="entry name" value="SH3 DOMAIN-CONTAINING"/>
    <property type="match status" value="1"/>
</dbReference>
<keyword evidence="2 4" id="KW-0728">SH3 domain</keyword>
<evidence type="ECO:0000259" key="7">
    <source>
        <dbReference type="PROSITE" id="PS50831"/>
    </source>
</evidence>
<dbReference type="PRINTS" id="PR00499">
    <property type="entry name" value="P67PHOX"/>
</dbReference>
<organism evidence="8 9">
    <name type="scientific">Pipistrellus nathusii</name>
    <name type="common">Nathusius' pipistrelle</name>
    <dbReference type="NCBI Taxonomy" id="59473"/>
    <lineage>
        <taxon>Eukaryota</taxon>
        <taxon>Metazoa</taxon>
        <taxon>Chordata</taxon>
        <taxon>Craniata</taxon>
        <taxon>Vertebrata</taxon>
        <taxon>Euteleostomi</taxon>
        <taxon>Mammalia</taxon>
        <taxon>Eutheria</taxon>
        <taxon>Laurasiatheria</taxon>
        <taxon>Chiroptera</taxon>
        <taxon>Yangochiroptera</taxon>
        <taxon>Vespertilionidae</taxon>
        <taxon>Pipistrellus</taxon>
    </lineage>
</organism>
<dbReference type="Pfam" id="PF14604">
    <property type="entry name" value="SH3_9"/>
    <property type="match status" value="1"/>
</dbReference>
<protein>
    <recommendedName>
        <fullName evidence="10">Sorbin and SH3 domain-containing protein 1</fullName>
    </recommendedName>
</protein>
<feature type="region of interest" description="Disordered" evidence="5">
    <location>
        <begin position="379"/>
        <end position="495"/>
    </location>
</feature>
<dbReference type="InterPro" id="IPR050384">
    <property type="entry name" value="Endophilin_SH3RF"/>
</dbReference>
<dbReference type="PRINTS" id="PR00452">
    <property type="entry name" value="SH3DOMAIN"/>
</dbReference>
<feature type="domain" description="SH3" evidence="6">
    <location>
        <begin position="711"/>
        <end position="772"/>
    </location>
</feature>
<comment type="subcellular location">
    <subcellularLocation>
        <location evidence="1">Cell junction</location>
    </subcellularLocation>
</comment>
<name>A0ABN9ZD43_PIPNA</name>
<feature type="compositionally biased region" description="Polar residues" evidence="5">
    <location>
        <begin position="90"/>
        <end position="104"/>
    </location>
</feature>
<feature type="compositionally biased region" description="Pro residues" evidence="5">
    <location>
        <begin position="214"/>
        <end position="226"/>
    </location>
</feature>
<evidence type="ECO:0000313" key="9">
    <source>
        <dbReference type="Proteomes" id="UP001314169"/>
    </source>
</evidence>